<protein>
    <recommendedName>
        <fullName evidence="5">EGF-like domain-containing protein</fullName>
    </recommendedName>
</protein>
<feature type="disulfide bond" evidence="4">
    <location>
        <begin position="349"/>
        <end position="359"/>
    </location>
</feature>
<dbReference type="PANTHER" id="PTHR11219">
    <property type="entry name" value="TENEURIN AND N-ACETYLGLUCOSAMINE-1-PHOSPHODIESTER ALPHA-N-ACETYLGLUCOSAMINIDASE"/>
    <property type="match status" value="1"/>
</dbReference>
<dbReference type="AlphaFoldDB" id="A0A7S3XTV6"/>
<dbReference type="PROSITE" id="PS50026">
    <property type="entry name" value="EGF_3"/>
    <property type="match status" value="1"/>
</dbReference>
<dbReference type="InterPro" id="IPR051216">
    <property type="entry name" value="Teneurin"/>
</dbReference>
<keyword evidence="3 4" id="KW-1015">Disulfide bond</keyword>
<dbReference type="PROSITE" id="PS01186">
    <property type="entry name" value="EGF_2"/>
    <property type="match status" value="2"/>
</dbReference>
<dbReference type="PANTHER" id="PTHR11219:SF69">
    <property type="entry name" value="TENEURIN-A"/>
    <property type="match status" value="1"/>
</dbReference>
<dbReference type="PRINTS" id="PR00011">
    <property type="entry name" value="EGFLAMININ"/>
</dbReference>
<evidence type="ECO:0000256" key="3">
    <source>
        <dbReference type="ARBA" id="ARBA00023157"/>
    </source>
</evidence>
<organism evidence="6">
    <name type="scientific">Heterosigma akashiwo</name>
    <name type="common">Chromophytic alga</name>
    <name type="synonym">Heterosigma carterae</name>
    <dbReference type="NCBI Taxonomy" id="2829"/>
    <lineage>
        <taxon>Eukaryota</taxon>
        <taxon>Sar</taxon>
        <taxon>Stramenopiles</taxon>
        <taxon>Ochrophyta</taxon>
        <taxon>Raphidophyceae</taxon>
        <taxon>Chattonellales</taxon>
        <taxon>Chattonellaceae</taxon>
        <taxon>Heterosigma</taxon>
    </lineage>
</organism>
<dbReference type="PROSITE" id="PS00022">
    <property type="entry name" value="EGF_1"/>
    <property type="match status" value="2"/>
</dbReference>
<gene>
    <name evidence="6" type="ORF">HAKA00212_LOCUS10850</name>
</gene>
<dbReference type="Gene3D" id="2.10.25.10">
    <property type="entry name" value="Laminin"/>
    <property type="match status" value="1"/>
</dbReference>
<name>A0A7S3XTV6_HETAK</name>
<accession>A0A7S3XTV6</accession>
<dbReference type="EMBL" id="HBIU01023358">
    <property type="protein sequence ID" value="CAE0632145.1"/>
    <property type="molecule type" value="Transcribed_RNA"/>
</dbReference>
<sequence>MTEGDLVTVNLGGFTTGNLSTNGSDLSMGAVVFASGYNPLFGGQWTEGEFVSQEMGFYNSTLRVTLLNTSYAAGDTVSIIVARSTGIRAQCGIDGATPHWWLKVEAAAANTSLTYFDTTEAVGPGCRHLSYCSDAGTCDYCLQKCTCYEGFGATTDIADIDISLDCSEKVCPAGPAFGHLPASSTDGHAPRECSAAGACNRNTGECLCFTGWWGRACERHECPSSEGIACSGHGRCFKMKDLAKFSDAMPLSNRNTSNATIEYWGMDADGTLADSVWDAEMGSGCVCDSSWEVGLESNQTQAAEWFGPACELRRCPSGDDPMTSEIDEEDCEGVAAAGGRGVGKEGNRCHHECAGRGTCDYTAGLCSCFPGFYGHNCALKDPYNS</sequence>
<reference evidence="6" key="1">
    <citation type="submission" date="2021-01" db="EMBL/GenBank/DDBJ databases">
        <authorList>
            <person name="Corre E."/>
            <person name="Pelletier E."/>
            <person name="Niang G."/>
            <person name="Scheremetjew M."/>
            <person name="Finn R."/>
            <person name="Kale V."/>
            <person name="Holt S."/>
            <person name="Cochrane G."/>
            <person name="Meng A."/>
            <person name="Brown T."/>
            <person name="Cohen L."/>
        </authorList>
    </citation>
    <scope>NUCLEOTIDE SEQUENCE</scope>
    <source>
        <strain evidence="6">CCMP3107</strain>
    </source>
</reference>
<keyword evidence="1 4" id="KW-0245">EGF-like domain</keyword>
<feature type="disulfide bond" evidence="4">
    <location>
        <begin position="368"/>
        <end position="377"/>
    </location>
</feature>
<proteinExistence type="predicted"/>
<dbReference type="InterPro" id="IPR000742">
    <property type="entry name" value="EGF"/>
</dbReference>
<keyword evidence="2" id="KW-0677">Repeat</keyword>
<feature type="domain" description="EGF-like" evidence="5">
    <location>
        <begin position="345"/>
        <end position="378"/>
    </location>
</feature>
<evidence type="ECO:0000256" key="4">
    <source>
        <dbReference type="PROSITE-ProRule" id="PRU00076"/>
    </source>
</evidence>
<evidence type="ECO:0000313" key="6">
    <source>
        <dbReference type="EMBL" id="CAE0632145.1"/>
    </source>
</evidence>
<evidence type="ECO:0000259" key="5">
    <source>
        <dbReference type="PROSITE" id="PS50026"/>
    </source>
</evidence>
<evidence type="ECO:0000256" key="1">
    <source>
        <dbReference type="ARBA" id="ARBA00022536"/>
    </source>
</evidence>
<comment type="caution">
    <text evidence="4">Lacks conserved residue(s) required for the propagation of feature annotation.</text>
</comment>
<evidence type="ECO:0000256" key="2">
    <source>
        <dbReference type="ARBA" id="ARBA00022737"/>
    </source>
</evidence>